<comment type="caution">
    <text evidence="1">The sequence shown here is derived from an EMBL/GenBank/DDBJ whole genome shotgun (WGS) entry which is preliminary data.</text>
</comment>
<organism evidence="1 2">
    <name type="scientific">Actinocrispum wychmicini</name>
    <dbReference type="NCBI Taxonomy" id="1213861"/>
    <lineage>
        <taxon>Bacteria</taxon>
        <taxon>Bacillati</taxon>
        <taxon>Actinomycetota</taxon>
        <taxon>Actinomycetes</taxon>
        <taxon>Pseudonocardiales</taxon>
        <taxon>Pseudonocardiaceae</taxon>
        <taxon>Actinocrispum</taxon>
    </lineage>
</organism>
<dbReference type="AlphaFoldDB" id="A0A4R2KDD7"/>
<dbReference type="RefSeq" id="WP_132110334.1">
    <property type="nucleotide sequence ID" value="NZ_SLWS01000001.1"/>
</dbReference>
<proteinExistence type="predicted"/>
<evidence type="ECO:0000313" key="2">
    <source>
        <dbReference type="Proteomes" id="UP000295680"/>
    </source>
</evidence>
<name>A0A4R2KDD7_9PSEU</name>
<evidence type="ECO:0000313" key="1">
    <source>
        <dbReference type="EMBL" id="TCO64525.1"/>
    </source>
</evidence>
<dbReference type="Proteomes" id="UP000295680">
    <property type="component" value="Unassembled WGS sequence"/>
</dbReference>
<accession>A0A4R2KDD7</accession>
<reference evidence="1 2" key="1">
    <citation type="submission" date="2019-03" db="EMBL/GenBank/DDBJ databases">
        <title>Genomic Encyclopedia of Type Strains, Phase IV (KMG-IV): sequencing the most valuable type-strain genomes for metagenomic binning, comparative biology and taxonomic classification.</title>
        <authorList>
            <person name="Goeker M."/>
        </authorList>
    </citation>
    <scope>NUCLEOTIDE SEQUENCE [LARGE SCALE GENOMIC DNA]</scope>
    <source>
        <strain evidence="1 2">DSM 45934</strain>
    </source>
</reference>
<keyword evidence="2" id="KW-1185">Reference proteome</keyword>
<gene>
    <name evidence="1" type="ORF">EV192_101301</name>
</gene>
<dbReference type="EMBL" id="SLWS01000001">
    <property type="protein sequence ID" value="TCO64525.1"/>
    <property type="molecule type" value="Genomic_DNA"/>
</dbReference>
<protein>
    <submittedName>
        <fullName evidence="1">Uncharacterized protein</fullName>
    </submittedName>
</protein>
<sequence>MFEIVPGYGLDVSPKLVLGNLCVCVGTYADPEAHEKHFLQTVGSGNWYFSEDDEFRFDPVTGVLRSVRLHIPERNATHHVPPDLPAEPGSIRLTRLVPFSMEPAALRWFADGRLTCLYTVDTPDRRVRVAPDFDLFFSAGELSGWSLARTGEPEFAGLLADYFALVTESTIERLEHEDQGVLRELQELAERVGTSDDARTDLHGRISYMVDFFSG</sequence>
<dbReference type="OrthoDB" id="4324016at2"/>